<gene>
    <name evidence="1" type="ORF">GLE_4943</name>
</gene>
<dbReference type="EMBL" id="CP013140">
    <property type="protein sequence ID" value="ALN60284.1"/>
    <property type="molecule type" value="Genomic_DNA"/>
</dbReference>
<proteinExistence type="predicted"/>
<accession>A0A0S2DP08</accession>
<keyword evidence="1" id="KW-0449">Lipoprotein</keyword>
<name>A0A0S2DP08_LYSEN</name>
<sequence>MPGLRAVCVRGLVLALLALLAACGEPAANVAQPKAYDRLGVQVQIPGNWKLADDQRLGGVHYLTVESPGSAVFIAMVQSDRNRELEEFARSFSAEADKQMPGALERQSRFDLSAFADGTIREHYTVSLGGVKVPHLREYHKITGARRSAFLVTQSADEDLAQAKPGFDLILKSFKFNEAAGG</sequence>
<dbReference type="AlphaFoldDB" id="A0A0S2DP08"/>
<dbReference type="OrthoDB" id="6023227at2"/>
<dbReference type="PATRIC" id="fig|69.6.peg.4871"/>
<evidence type="ECO:0000313" key="1">
    <source>
        <dbReference type="EMBL" id="ALN60284.1"/>
    </source>
</evidence>
<dbReference type="KEGG" id="lez:GLE_4943"/>
<dbReference type="RefSeq" id="WP_138885418.1">
    <property type="nucleotide sequence ID" value="NZ_CP110813.1"/>
</dbReference>
<evidence type="ECO:0000313" key="2">
    <source>
        <dbReference type="Proteomes" id="UP000061569"/>
    </source>
</evidence>
<organism evidence="1 2">
    <name type="scientific">Lysobacter enzymogenes</name>
    <dbReference type="NCBI Taxonomy" id="69"/>
    <lineage>
        <taxon>Bacteria</taxon>
        <taxon>Pseudomonadati</taxon>
        <taxon>Pseudomonadota</taxon>
        <taxon>Gammaproteobacteria</taxon>
        <taxon>Lysobacterales</taxon>
        <taxon>Lysobacteraceae</taxon>
        <taxon>Lysobacter</taxon>
    </lineage>
</organism>
<dbReference type="Gene3D" id="3.40.1000.10">
    <property type="entry name" value="Mog1/PsbP, alpha/beta/alpha sandwich"/>
    <property type="match status" value="1"/>
</dbReference>
<reference evidence="1 2" key="1">
    <citation type="submission" date="2015-11" db="EMBL/GenBank/DDBJ databases">
        <title>Genome sequences of Lysobacter enzymogenes strain C3 and Lysobacter antibioticus ATCC 29479.</title>
        <authorList>
            <person name="Kobayashi D.Y."/>
        </authorList>
    </citation>
    <scope>NUCLEOTIDE SEQUENCE [LARGE SCALE GENOMIC DNA]</scope>
    <source>
        <strain evidence="1 2">C3</strain>
    </source>
</reference>
<protein>
    <submittedName>
        <fullName evidence="1">Lipoprotein</fullName>
    </submittedName>
</protein>
<dbReference type="PROSITE" id="PS51257">
    <property type="entry name" value="PROKAR_LIPOPROTEIN"/>
    <property type="match status" value="1"/>
</dbReference>
<dbReference type="Proteomes" id="UP000061569">
    <property type="component" value="Chromosome"/>
</dbReference>